<comment type="caution">
    <text evidence="1">The sequence shown here is derived from an EMBL/GenBank/DDBJ whole genome shotgun (WGS) entry which is preliminary data.</text>
</comment>
<keyword evidence="2" id="KW-1185">Reference proteome</keyword>
<reference evidence="1" key="1">
    <citation type="submission" date="2020-10" db="EMBL/GenBank/DDBJ databases">
        <authorList>
            <person name="Castelo-Branco R."/>
            <person name="Eusebio N."/>
            <person name="Adriana R."/>
            <person name="Vieira A."/>
            <person name="Brugerolle De Fraissinette N."/>
            <person name="Rezende De Castro R."/>
            <person name="Schneider M.P."/>
            <person name="Vasconcelos V."/>
            <person name="Leao P.N."/>
        </authorList>
    </citation>
    <scope>NUCLEOTIDE SEQUENCE</scope>
    <source>
        <strain evidence="1">LEGE 11479</strain>
    </source>
</reference>
<dbReference type="Gene3D" id="3.40.1350.10">
    <property type="match status" value="1"/>
</dbReference>
<dbReference type="GO" id="GO:0003676">
    <property type="term" value="F:nucleic acid binding"/>
    <property type="evidence" value="ECO:0007669"/>
    <property type="project" value="InterPro"/>
</dbReference>
<dbReference type="InterPro" id="IPR011335">
    <property type="entry name" value="Restrct_endonuc-II-like"/>
</dbReference>
<organism evidence="1 2">
    <name type="scientific">Leptolyngbya cf. ectocarpi LEGE 11479</name>
    <dbReference type="NCBI Taxonomy" id="1828722"/>
    <lineage>
        <taxon>Bacteria</taxon>
        <taxon>Bacillati</taxon>
        <taxon>Cyanobacteriota</taxon>
        <taxon>Cyanophyceae</taxon>
        <taxon>Leptolyngbyales</taxon>
        <taxon>Leptolyngbyaceae</taxon>
        <taxon>Leptolyngbya group</taxon>
        <taxon>Leptolyngbya</taxon>
    </lineage>
</organism>
<gene>
    <name evidence="1" type="ORF">IQ260_28550</name>
</gene>
<dbReference type="AlphaFoldDB" id="A0A929FBB3"/>
<dbReference type="Pfam" id="PF08814">
    <property type="entry name" value="XisH"/>
    <property type="match status" value="1"/>
</dbReference>
<dbReference type="RefSeq" id="WP_193996455.1">
    <property type="nucleotide sequence ID" value="NZ_JADEXP010000473.1"/>
</dbReference>
<evidence type="ECO:0000313" key="2">
    <source>
        <dbReference type="Proteomes" id="UP000615026"/>
    </source>
</evidence>
<sequence>MPAKDLYHDTAKTALIRDGWTITDDPLKLEVGRRSMYIDLGAQKLLGAEKQGHKIAVEIKSFLAPSPVSELEKALGQYELYSLILEDEDPERLLYLAISDLIFDEFFSEELGQRVLRKKNLRVIVFEPNRQEILQWIP</sequence>
<dbReference type="SUPFAM" id="SSF52980">
    <property type="entry name" value="Restriction endonuclease-like"/>
    <property type="match status" value="1"/>
</dbReference>
<proteinExistence type="predicted"/>
<dbReference type="CDD" id="cd22366">
    <property type="entry name" value="XisH-like"/>
    <property type="match status" value="1"/>
</dbReference>
<evidence type="ECO:0000313" key="1">
    <source>
        <dbReference type="EMBL" id="MBE9070596.1"/>
    </source>
</evidence>
<dbReference type="Proteomes" id="UP000615026">
    <property type="component" value="Unassembled WGS sequence"/>
</dbReference>
<protein>
    <submittedName>
        <fullName evidence="1">XisH family protein</fullName>
    </submittedName>
</protein>
<accession>A0A929FBB3</accession>
<name>A0A929FBB3_LEPEC</name>
<dbReference type="EMBL" id="JADEXP010000473">
    <property type="protein sequence ID" value="MBE9070596.1"/>
    <property type="molecule type" value="Genomic_DNA"/>
</dbReference>
<dbReference type="InterPro" id="IPR011856">
    <property type="entry name" value="tRNA_endonuc-like_dom_sf"/>
</dbReference>
<dbReference type="InterPro" id="IPR014919">
    <property type="entry name" value="XisH"/>
</dbReference>